<dbReference type="SUPFAM" id="SSF69318">
    <property type="entry name" value="Integrin alpha N-terminal domain"/>
    <property type="match status" value="1"/>
</dbReference>
<dbReference type="Proteomes" id="UP000663860">
    <property type="component" value="Unassembled WGS sequence"/>
</dbReference>
<evidence type="ECO:0000256" key="2">
    <source>
        <dbReference type="SAM" id="Phobius"/>
    </source>
</evidence>
<feature type="transmembrane region" description="Helical" evidence="2">
    <location>
        <begin position="443"/>
        <end position="469"/>
    </location>
</feature>
<evidence type="ECO:0000313" key="3">
    <source>
        <dbReference type="EMBL" id="CAF1065449.1"/>
    </source>
</evidence>
<feature type="transmembrane region" description="Helical" evidence="2">
    <location>
        <begin position="1707"/>
        <end position="1734"/>
    </location>
</feature>
<feature type="transmembrane region" description="Helical" evidence="2">
    <location>
        <begin position="1339"/>
        <end position="1360"/>
    </location>
</feature>
<dbReference type="PANTHER" id="PTHR44103:SF1">
    <property type="entry name" value="PROPROTEIN CONVERTASE P"/>
    <property type="match status" value="1"/>
</dbReference>
<feature type="transmembrane region" description="Helical" evidence="2">
    <location>
        <begin position="882"/>
        <end position="909"/>
    </location>
</feature>
<name>A0A814LMZ5_9BILA</name>
<dbReference type="EMBL" id="CAJNOE010000225">
    <property type="protein sequence ID" value="CAF1065449.1"/>
    <property type="molecule type" value="Genomic_DNA"/>
</dbReference>
<evidence type="ECO:0000256" key="1">
    <source>
        <dbReference type="ARBA" id="ARBA00022729"/>
    </source>
</evidence>
<evidence type="ECO:0000313" key="4">
    <source>
        <dbReference type="Proteomes" id="UP000663860"/>
    </source>
</evidence>
<keyword evidence="2" id="KW-0472">Membrane</keyword>
<protein>
    <submittedName>
        <fullName evidence="3">Uncharacterized protein</fullName>
    </submittedName>
</protein>
<reference evidence="3" key="1">
    <citation type="submission" date="2021-02" db="EMBL/GenBank/DDBJ databases">
        <authorList>
            <person name="Nowell W R."/>
        </authorList>
    </citation>
    <scope>NUCLEOTIDE SEQUENCE</scope>
</reference>
<comment type="caution">
    <text evidence="3">The sequence shown here is derived from an EMBL/GenBank/DDBJ whole genome shotgun (WGS) entry which is preliminary data.</text>
</comment>
<dbReference type="Pfam" id="PF13517">
    <property type="entry name" value="FG-GAP_3"/>
    <property type="match status" value="3"/>
</dbReference>
<accession>A0A814LMZ5</accession>
<feature type="transmembrane region" description="Helical" evidence="2">
    <location>
        <begin position="1296"/>
        <end position="1318"/>
    </location>
</feature>
<proteinExistence type="predicted"/>
<dbReference type="PANTHER" id="PTHR44103">
    <property type="entry name" value="PROPROTEIN CONVERTASE P"/>
    <property type="match status" value="1"/>
</dbReference>
<organism evidence="3 4">
    <name type="scientific">Adineta steineri</name>
    <dbReference type="NCBI Taxonomy" id="433720"/>
    <lineage>
        <taxon>Eukaryota</taxon>
        <taxon>Metazoa</taxon>
        <taxon>Spiralia</taxon>
        <taxon>Gnathifera</taxon>
        <taxon>Rotifera</taxon>
        <taxon>Eurotatoria</taxon>
        <taxon>Bdelloidea</taxon>
        <taxon>Adinetida</taxon>
        <taxon>Adinetidae</taxon>
        <taxon>Adineta</taxon>
    </lineage>
</organism>
<keyword evidence="1" id="KW-0732">Signal</keyword>
<dbReference type="Gene3D" id="2.130.10.130">
    <property type="entry name" value="Integrin alpha, N-terminal"/>
    <property type="match status" value="2"/>
</dbReference>
<sequence>MEPQTQTITVSKVTPLIFNQLYADHGDTLSCPCTTNAILFKDFVSNAIIFHPICSSIFVSQQWIQALYNPNASTYTPPDFRTTTMSQFEILASFCSLAQDTVFENQIDIGNNEYITISLLPEGQVQTEVNGTVDFLRNSASAGIISFLNYLRIITQANYLISALNTNAVMRLGLYSYGYVVTGYTTFYSPYTSNTDQPDSHITCSNANPITPAGFFEYSTVWNYKVHRGWYLPSPGTIMVDGFFGGCTPLESILQSTLDCLANYLISALNTNVVMVFYLFSTGYEVIGFTTFYSPYTIDTDKPDSHVTCSNANPITPAGFFEYSTVWKYDVHQGWYLPGTGTIMVDGFFGGCTPLESILQSTLDCLYDVACIQLLLNYFPALNQIQLNWTNSILTSKQQNATVIDYLNDLFIAEWSIEMNYSNYFDGCAASYCTYTTTDRNDFTYAITLSISLYGGLIVIFRLIAPFLISSAMKLRYRPRNANVNLGAQNTFIYKFIESVKRLNLFKVANERTERSFLILLLFTSLSTQTVTITVKNPALSIFNDLQVLHPDTLKCPCSTVAIPYQKFVSLSPILHQICSSDFVGARWLAIMGKGTNSFRSSDWRNIAFGQLLLLSDLCQLANNTIDDAIHRFLLQTFIAPTAFTEIDLNAQLNVILNQLFNSTIVRFTFLGDIVNLLLQVDQPFVGSIQNGDTNFFPNLIISTPQNEIQNQTLKMAFVLSGPINISSGLANCICATNPNCADPVAVDNNDYDYNGLHFEVAYIVPGSIAGCSPSDSLQLSTLQCFYSDSDCFSVVMNYIQKEYFANVLYPVWFDPSPLIYDSRLSRFPPNTSINTIVKNIMIEHWNPSTSYNDFYESCAPNYCTYSQTIPTNSVVGVIIKLVSMIGGLIVSLHLITPLLVKFIIYLFLMINKRQPEPEQQQVRLKWFDQLKLTTRNVVSLVYTESINLNIFPRREFGNNIDQVTARRLGQWSTRLYIALMITGLAILTLYSVVQPHSLTKSFNQPSFNLYNQLFQKYGDQLKCSCSSIASTYNHFVKIEPVFHEFEILASFCSLSQDTVFENQIDIGNNEYITISLLPEVQVQTEVNGTVDFLKNSASAGIISFLNYLRIITQANYLISALNTNAVMVLYPFPNGYRVIGFTTFYSPYTIDTDKPDAHVTCSNANPITPSGFFEYSTVWIAEIHRGWYLPSPGTIMVDGFFGGCTPLESILQSTLDCLYDVACIQLLLNYFPALNQIQVNWTNSVLTSKQKNATVIDYLNDLFIEEWSIEMNYSKYFDECAVSYCTYTTTDRNDFTYAITLSISLYGGLIVIFRLIAPFLISIAMKLRDRPRNANVNLGSFLILLLFTSLSTQTVTITVKNPALSIFNDLQALHPDTLKCPCSTVAIPYEKFVSLSPILHQICSSDFVGTRWLAIMGKGTNSFISSDWRNIAYGQLLLLSDLCRLANNTIDDAIHRFLLQTFIAPIALTEIDLNTQLNATLYQLFNSTIVRFAFLVDTVNLLLQVDQPFVGSIQNGDTNFESHLIISTQENEIHNQTLKMAFVLSGPINISSGLANCICATNPNCEDPVAVDNNDYEYYGLYFDAAYIVPGSIAGCSPSDSLQLSTLQCFYSDSDCFSIVMNYVKKVYFANVLNPVWFDPSPLIYDPRLSQFPPNTSINTIVKNIMVEQWNPSTSYNNFYESCAPNYCTYSQTIPTNSVVGVIIKLVSMIGGLIVSLHLITPILVKFIIYLFLMINKRQPEPEQQQVRLKWFDQLKLTIRNVVSLVYIKSISLNIFPRREFGNNIDQVTAGRLGQWSTRLYIVLMTTGLAILTLYSVVQPHSLTKSFNQPSFNLYNQLFQKYGDQLKCSCSSIASTYDHFVKIQPVFHDICSSTFVSDTWRMNLVAGFDLDLSSYTLMDYRRFLSAHLQYLQGLCQISMESTNNSVDQLLSSLLVTTQLLPETVFYERTDSLTKQSKSSAPTTFARLLFLTRSVNHGNAIVSNYGTNFEYIGPYYGDYSYAITQPIIYDNDCSCALYPNCTSQASFIEMNSSATIPIRVMSTTGTTSISTNTQTITTSTIITTTNSMATIPSCQLQFQPIKIGIRYDSPGLQSPILADFNNDGRLDLAFISYYYTTVNLMVGNGDGTLTLQWKFFAGILGYILDVTCGDLNGDSILDLSFTDQYANHVGIFFGYGNGTFDTLTILSTGNNSHPYGITVANFNGDNYLDIAVANEYGNNVGVFLGTGNRTFSAQTTFATGFSSQPTWIVAADFNNDGYTDIAVVNYVDRNIGVFLGHGNGMFDAQQTSFTGGYYYVNGFAIGDFNSDGHLDAAFPYQYSFTDEGGLGILFGYGNGTLTGRKTFNMGTTLVLSEITVGDFNGDGYLDVVVSSGDNLGLNVLVGDGNGNFGLQTMTWNQSYGSWVTLNVGDFNDDGYQDIVYADDSANLYIFLNTGQCYPNKTLKTSTPV</sequence>
<dbReference type="InterPro" id="IPR013517">
    <property type="entry name" value="FG-GAP"/>
</dbReference>
<keyword evidence="2" id="KW-1133">Transmembrane helix</keyword>
<gene>
    <name evidence="3" type="ORF">IZO911_LOCUS21116</name>
</gene>
<dbReference type="InterPro" id="IPR028994">
    <property type="entry name" value="Integrin_alpha_N"/>
</dbReference>
<feature type="transmembrane region" description="Helical" evidence="2">
    <location>
        <begin position="1801"/>
        <end position="1819"/>
    </location>
</feature>
<keyword evidence="2" id="KW-0812">Transmembrane</keyword>
<feature type="transmembrane region" description="Helical" evidence="2">
    <location>
        <begin position="976"/>
        <end position="994"/>
    </location>
</feature>